<dbReference type="EMBL" id="JALAYX010000002">
    <property type="protein sequence ID" value="MCJ8238281.1"/>
    <property type="molecule type" value="Genomic_DNA"/>
</dbReference>
<sequence length="64" mass="7217">MILDEEPTKRSKGHELGCDLSAISSDELWHRVTLLEAEIIRIKNEIERKDAGRKAADSLFGPKV</sequence>
<keyword evidence="1" id="KW-0614">Plasmid</keyword>
<reference evidence="1 2" key="1">
    <citation type="submission" date="2022-03" db="EMBL/GenBank/DDBJ databases">
        <title>Rhizobium SSM4.3 sp. nov., isolated from Sediment (Gouqi Island).</title>
        <authorList>
            <person name="Chen G."/>
        </authorList>
    </citation>
    <scope>NUCLEOTIDE SEQUENCE [LARGE SCALE GENOMIC DNA]</scope>
    <source>
        <strain evidence="1 2">SSM4.3</strain>
        <plasmid evidence="1">unnamed</plasmid>
    </source>
</reference>
<name>A0ABT0CYQ0_9HYPH</name>
<accession>A0ABT0CYQ0</accession>
<organism evidence="1 2">
    <name type="scientific">Peteryoungia algae</name>
    <dbReference type="NCBI Taxonomy" id="2919917"/>
    <lineage>
        <taxon>Bacteria</taxon>
        <taxon>Pseudomonadati</taxon>
        <taxon>Pseudomonadota</taxon>
        <taxon>Alphaproteobacteria</taxon>
        <taxon>Hyphomicrobiales</taxon>
        <taxon>Rhizobiaceae</taxon>
        <taxon>Peteryoungia</taxon>
    </lineage>
</organism>
<dbReference type="RefSeq" id="WP_229574516.1">
    <property type="nucleotide sequence ID" value="NZ_CP128477.1"/>
</dbReference>
<gene>
    <name evidence="1" type="ORF">MKJ03_08065</name>
</gene>
<proteinExistence type="predicted"/>
<evidence type="ECO:0000313" key="1">
    <source>
        <dbReference type="EMBL" id="MCJ8238281.1"/>
    </source>
</evidence>
<geneLocation type="plasmid" evidence="1">
    <name>unnamed</name>
</geneLocation>
<dbReference type="Pfam" id="PF06698">
    <property type="entry name" value="DUF1192"/>
    <property type="match status" value="1"/>
</dbReference>
<dbReference type="Proteomes" id="UP001522662">
    <property type="component" value="Unassembled WGS sequence"/>
</dbReference>
<keyword evidence="2" id="KW-1185">Reference proteome</keyword>
<evidence type="ECO:0000313" key="2">
    <source>
        <dbReference type="Proteomes" id="UP001522662"/>
    </source>
</evidence>
<comment type="caution">
    <text evidence="1">The sequence shown here is derived from an EMBL/GenBank/DDBJ whole genome shotgun (WGS) entry which is preliminary data.</text>
</comment>
<dbReference type="InterPro" id="IPR009579">
    <property type="entry name" value="DUF1192"/>
</dbReference>
<protein>
    <submittedName>
        <fullName evidence="1">DUF1192 domain-containing protein</fullName>
    </submittedName>
</protein>